<comment type="caution">
    <text evidence="8">The sequence shown here is derived from an EMBL/GenBank/DDBJ whole genome shotgun (WGS) entry which is preliminary data.</text>
</comment>
<feature type="domain" description="Cardiolipin synthase N-terminal" evidence="7">
    <location>
        <begin position="37"/>
        <end position="76"/>
    </location>
</feature>
<evidence type="ECO:0000313" key="9">
    <source>
        <dbReference type="Proteomes" id="UP000249451"/>
    </source>
</evidence>
<proteinExistence type="predicted"/>
<evidence type="ECO:0000256" key="2">
    <source>
        <dbReference type="ARBA" id="ARBA00022475"/>
    </source>
</evidence>
<feature type="transmembrane region" description="Helical" evidence="6">
    <location>
        <begin position="25"/>
        <end position="46"/>
    </location>
</feature>
<evidence type="ECO:0000256" key="3">
    <source>
        <dbReference type="ARBA" id="ARBA00022692"/>
    </source>
</evidence>
<organism evidence="8 9">
    <name type="scientific">Corynebacterium urealyticum</name>
    <dbReference type="NCBI Taxonomy" id="43771"/>
    <lineage>
        <taxon>Bacteria</taxon>
        <taxon>Bacillati</taxon>
        <taxon>Actinomycetota</taxon>
        <taxon>Actinomycetes</taxon>
        <taxon>Mycobacteriales</taxon>
        <taxon>Corynebacteriaceae</taxon>
        <taxon>Corynebacterium</taxon>
    </lineage>
</organism>
<evidence type="ECO:0000256" key="1">
    <source>
        <dbReference type="ARBA" id="ARBA00004651"/>
    </source>
</evidence>
<dbReference type="AlphaFoldDB" id="A0A2W5AYX3"/>
<evidence type="ECO:0000259" key="7">
    <source>
        <dbReference type="Pfam" id="PF13396"/>
    </source>
</evidence>
<dbReference type="InterPro" id="IPR027379">
    <property type="entry name" value="CLS_N"/>
</dbReference>
<dbReference type="Pfam" id="PF13396">
    <property type="entry name" value="PLDc_N"/>
    <property type="match status" value="1"/>
</dbReference>
<comment type="subcellular location">
    <subcellularLocation>
        <location evidence="1">Cell membrane</location>
        <topology evidence="1">Multi-pass membrane protein</topology>
    </subcellularLocation>
</comment>
<dbReference type="RefSeq" id="WP_015381823.1">
    <property type="nucleotide sequence ID" value="NZ_CP065982.1"/>
</dbReference>
<dbReference type="GO" id="GO:0005886">
    <property type="term" value="C:plasma membrane"/>
    <property type="evidence" value="ECO:0007669"/>
    <property type="project" value="UniProtKB-SubCell"/>
</dbReference>
<reference evidence="8 9" key="1">
    <citation type="submission" date="2017-11" db="EMBL/GenBank/DDBJ databases">
        <title>Infants hospitalized years apart are colonized by the same room-sourced microbial strains.</title>
        <authorList>
            <person name="Brooks B."/>
            <person name="Olm M.R."/>
            <person name="Firek B.A."/>
            <person name="Baker R."/>
            <person name="Thomas B.C."/>
            <person name="Morowitz M.J."/>
            <person name="Banfield J.F."/>
        </authorList>
    </citation>
    <scope>NUCLEOTIDE SEQUENCE [LARGE SCALE GENOMIC DNA]</scope>
    <source>
        <strain evidence="8">S2_012_000_R3_87</strain>
    </source>
</reference>
<name>A0A2W5AYX3_9CORY</name>
<protein>
    <recommendedName>
        <fullName evidence="7">Cardiolipin synthase N-terminal domain-containing protein</fullName>
    </recommendedName>
</protein>
<evidence type="ECO:0000256" key="4">
    <source>
        <dbReference type="ARBA" id="ARBA00022989"/>
    </source>
</evidence>
<evidence type="ECO:0000313" key="8">
    <source>
        <dbReference type="EMBL" id="PZO99724.1"/>
    </source>
</evidence>
<dbReference type="Proteomes" id="UP000249451">
    <property type="component" value="Unassembled WGS sequence"/>
</dbReference>
<sequence length="88" mass="9849">MMHLLAAGDSLPMEGDNTIPPAYDLLWAGLAVAWVALLATALILLFKDQNTPRAALLWFLAILVFPFLGSVAYLVTRNRRNRQQRQQV</sequence>
<keyword evidence="2" id="KW-1003">Cell membrane</keyword>
<gene>
    <name evidence="8" type="ORF">DI609_07730</name>
</gene>
<feature type="transmembrane region" description="Helical" evidence="6">
    <location>
        <begin position="55"/>
        <end position="75"/>
    </location>
</feature>
<dbReference type="EMBL" id="QFNY01000176">
    <property type="protein sequence ID" value="PZO99724.1"/>
    <property type="molecule type" value="Genomic_DNA"/>
</dbReference>
<evidence type="ECO:0000256" key="6">
    <source>
        <dbReference type="SAM" id="Phobius"/>
    </source>
</evidence>
<keyword evidence="4 6" id="KW-1133">Transmembrane helix</keyword>
<accession>A0A2W5AYX3</accession>
<keyword evidence="3 6" id="KW-0812">Transmembrane</keyword>
<keyword evidence="5 6" id="KW-0472">Membrane</keyword>
<evidence type="ECO:0000256" key="5">
    <source>
        <dbReference type="ARBA" id="ARBA00023136"/>
    </source>
</evidence>